<dbReference type="GO" id="GO:0006099">
    <property type="term" value="P:tricarboxylic acid cycle"/>
    <property type="evidence" value="ECO:0007669"/>
    <property type="project" value="UniProtKB-UniRule"/>
</dbReference>
<comment type="subunit">
    <text evidence="5">Forms a 24-polypeptide structural core with octahedral symmetry. Part of the 2-oxoglutarate dehydrogenase (OGDH) complex composed of E1 (2-oxoglutarate dehydrogenase), E2 (dihydrolipoamide succinyltransferase) and E3 (dihydrolipoamide dehydrogenase); the complex contains multiple copies of the three enzymatic components (E1, E2 and E3).</text>
</comment>
<dbReference type="SUPFAM" id="SSF52777">
    <property type="entry name" value="CoA-dependent acyltransferases"/>
    <property type="match status" value="1"/>
</dbReference>
<evidence type="ECO:0000259" key="15">
    <source>
        <dbReference type="PROSITE" id="PS50968"/>
    </source>
</evidence>
<keyword evidence="9 13" id="KW-0808">Transferase</keyword>
<dbReference type="GO" id="GO:0033512">
    <property type="term" value="P:L-lysine catabolic process to acetyl-CoA via saccharopine"/>
    <property type="evidence" value="ECO:0007669"/>
    <property type="project" value="UniProtKB-UniRule"/>
</dbReference>
<evidence type="ECO:0000259" key="16">
    <source>
        <dbReference type="PROSITE" id="PS51826"/>
    </source>
</evidence>
<accession>A0A369TDH2</accession>
<dbReference type="GO" id="GO:0004149">
    <property type="term" value="F:dihydrolipoyllysine-residue succinyltransferase activity"/>
    <property type="evidence" value="ECO:0007669"/>
    <property type="project" value="UniProtKB-UniRule"/>
</dbReference>
<feature type="region of interest" description="Disordered" evidence="14">
    <location>
        <begin position="82"/>
        <end position="129"/>
    </location>
</feature>
<dbReference type="InterPro" id="IPR006255">
    <property type="entry name" value="SucB"/>
</dbReference>
<evidence type="ECO:0000256" key="3">
    <source>
        <dbReference type="ARBA" id="ARBA00005145"/>
    </source>
</evidence>
<dbReference type="Gene3D" id="3.30.559.10">
    <property type="entry name" value="Chloramphenicol acetyltransferase-like domain"/>
    <property type="match status" value="1"/>
</dbReference>
<dbReference type="InterPro" id="IPR003016">
    <property type="entry name" value="2-oxoA_DH_lipoyl-BS"/>
</dbReference>
<comment type="cofactor">
    <cofactor evidence="1">
        <name>(R)-lipoate</name>
        <dbReference type="ChEBI" id="CHEBI:83088"/>
    </cofactor>
</comment>
<dbReference type="InterPro" id="IPR004167">
    <property type="entry name" value="PSBD"/>
</dbReference>
<keyword evidence="10 13" id="KW-0450">Lipoyl</keyword>
<dbReference type="CDD" id="cd06849">
    <property type="entry name" value="lipoyl_domain"/>
    <property type="match status" value="3"/>
</dbReference>
<evidence type="ECO:0000256" key="10">
    <source>
        <dbReference type="ARBA" id="ARBA00022823"/>
    </source>
</evidence>
<evidence type="ECO:0000256" key="4">
    <source>
        <dbReference type="ARBA" id="ARBA00007317"/>
    </source>
</evidence>
<feature type="compositionally biased region" description="Low complexity" evidence="14">
    <location>
        <begin position="220"/>
        <end position="233"/>
    </location>
</feature>
<evidence type="ECO:0000256" key="1">
    <source>
        <dbReference type="ARBA" id="ARBA00001938"/>
    </source>
</evidence>
<dbReference type="Gene3D" id="4.10.320.10">
    <property type="entry name" value="E3-binding domain"/>
    <property type="match status" value="1"/>
</dbReference>
<dbReference type="PROSITE" id="PS51826">
    <property type="entry name" value="PSBD"/>
    <property type="match status" value="1"/>
</dbReference>
<dbReference type="InterPro" id="IPR050537">
    <property type="entry name" value="2-oxoacid_dehydrogenase"/>
</dbReference>
<dbReference type="InterPro" id="IPR011053">
    <property type="entry name" value="Single_hybrid_motif"/>
</dbReference>
<dbReference type="InterPro" id="IPR000089">
    <property type="entry name" value="Biotin_lipoyl"/>
</dbReference>
<feature type="compositionally biased region" description="Low complexity" evidence="14">
    <location>
        <begin position="337"/>
        <end position="353"/>
    </location>
</feature>
<keyword evidence="11 13" id="KW-0012">Acyltransferase</keyword>
<comment type="caution">
    <text evidence="17">The sequence shown here is derived from an EMBL/GenBank/DDBJ whole genome shotgun (WGS) entry which is preliminary data.</text>
</comment>
<feature type="region of interest" description="Disordered" evidence="14">
    <location>
        <begin position="317"/>
        <end position="370"/>
    </location>
</feature>
<keyword evidence="8 13" id="KW-0816">Tricarboxylic acid cycle</keyword>
<evidence type="ECO:0000256" key="14">
    <source>
        <dbReference type="SAM" id="MobiDB-lite"/>
    </source>
</evidence>
<reference evidence="17 18" key="1">
    <citation type="submission" date="2018-07" db="EMBL/GenBank/DDBJ databases">
        <title>Venubactetium sediminum gen. nov., sp. nov., isolated from a marine solar saltern.</title>
        <authorList>
            <person name="Wang S."/>
        </authorList>
    </citation>
    <scope>NUCLEOTIDE SEQUENCE [LARGE SCALE GENOMIC DNA]</scope>
    <source>
        <strain evidence="17 18">WD2A32</strain>
    </source>
</reference>
<evidence type="ECO:0000256" key="9">
    <source>
        <dbReference type="ARBA" id="ARBA00022679"/>
    </source>
</evidence>
<evidence type="ECO:0000256" key="7">
    <source>
        <dbReference type="ARBA" id="ARBA00019511"/>
    </source>
</evidence>
<feature type="domain" description="Lipoyl-binding" evidence="15">
    <location>
        <begin position="239"/>
        <end position="314"/>
    </location>
</feature>
<feature type="domain" description="Lipoyl-binding" evidence="15">
    <location>
        <begin position="2"/>
        <end position="77"/>
    </location>
</feature>
<sequence>MATDIKVPTLGESVTEATVAQWLKGKGEQVEADEPILELETDKVTLEVNAPAAGTIDEVLVQEGDTVEVGALLGRIGEGAAAAPAKAEAPAKSEAPAKPETSAKSEAPAKAEQPAAAAGGNGAAGGGEQVDIAVPTLGESVSEATVAQWLKQPGDAVEADEPVAELETDKVTLEVNAPAKGTLAEQLVGEGDTVEVGTVIGRVAQGAGAAAAPAAAAAKESAPAPAKEQAAPAAGGGEQVDVPVPTLGESVSEATVAQWLKQPGDTVTVDEPIVELETDKVTLEVNAPADGTLAEQLAGEGDTVEVGAILGRISKGAAPAKAEAPAAREAAPEPAKEPAPAAAEAAPTATAPAGGPSGGLDPNRAPRTNGSVTREDLMAFLSEGPGSVRPEDLSPSVRVAVQEYNVDPSRIPGSGPGGRLTKEDVVAFAEGRVQPLAPPEGVSAPAAKAGAEAPKAEGAAAPAAKAPAAKAAEAKAPGAGEKREERVKMSRLRQTIAKRLKEAQNTAAMLTTFNEIDMTAVNQLRAEYREQFEKVHGVRLGMTCFFAKAVVQALQELPAVNARIEGDEIVYNHYYDIGMAVSTPQGLMVPVVRDVDRKSMAEIEGSLRELAKKGRDGKLKMEDLQGATFSMTNGGVFGSLLSTPILNTPQSGILGMHKIQDRPMAVDGEVKIRPMMYVALSYDHRVIDGREAVTFLVRVKECLEDPARLLLQT</sequence>
<feature type="domain" description="Lipoyl-binding" evidence="15">
    <location>
        <begin position="129"/>
        <end position="204"/>
    </location>
</feature>
<dbReference type="SUPFAM" id="SSF47005">
    <property type="entry name" value="Peripheral subunit-binding domain of 2-oxo acid dehydrogenase complex"/>
    <property type="match status" value="1"/>
</dbReference>
<evidence type="ECO:0000256" key="5">
    <source>
        <dbReference type="ARBA" id="ARBA00011666"/>
    </source>
</evidence>
<feature type="domain" description="Peripheral subunit-binding (PSBD)" evidence="16">
    <location>
        <begin position="392"/>
        <end position="429"/>
    </location>
</feature>
<dbReference type="Pfam" id="PF00364">
    <property type="entry name" value="Biotin_lipoyl"/>
    <property type="match status" value="3"/>
</dbReference>
<proteinExistence type="inferred from homology"/>
<evidence type="ECO:0000313" key="18">
    <source>
        <dbReference type="Proteomes" id="UP000253941"/>
    </source>
</evidence>
<evidence type="ECO:0000256" key="6">
    <source>
        <dbReference type="ARBA" id="ARBA00012945"/>
    </source>
</evidence>
<comment type="similarity">
    <text evidence="4 13">Belongs to the 2-oxoacid dehydrogenase family.</text>
</comment>
<evidence type="ECO:0000256" key="13">
    <source>
        <dbReference type="RuleBase" id="RU361138"/>
    </source>
</evidence>
<dbReference type="InterPro" id="IPR023213">
    <property type="entry name" value="CAT-like_dom_sf"/>
</dbReference>
<evidence type="ECO:0000256" key="8">
    <source>
        <dbReference type="ARBA" id="ARBA00022532"/>
    </source>
</evidence>
<dbReference type="PROSITE" id="PS50968">
    <property type="entry name" value="BIOTINYL_LIPOYL"/>
    <property type="match status" value="3"/>
</dbReference>
<feature type="compositionally biased region" description="Low complexity" evidence="14">
    <location>
        <begin position="317"/>
        <end position="329"/>
    </location>
</feature>
<protein>
    <recommendedName>
        <fullName evidence="7 13">Dihydrolipoyllysine-residue succinyltransferase component of 2-oxoglutarate dehydrogenase complex</fullName>
        <ecNumber evidence="6 13">2.3.1.61</ecNumber>
    </recommendedName>
    <alternativeName>
        <fullName evidence="13">2-oxoglutarate dehydrogenase complex component E2</fullName>
    </alternativeName>
</protein>
<feature type="compositionally biased region" description="Low complexity" evidence="14">
    <location>
        <begin position="444"/>
        <end position="479"/>
    </location>
</feature>
<dbReference type="FunFam" id="3.30.559.10:FF:000007">
    <property type="entry name" value="Dihydrolipoamide acetyltransferase component of pyruvate dehydrogenase complex"/>
    <property type="match status" value="1"/>
</dbReference>
<dbReference type="PROSITE" id="PS00189">
    <property type="entry name" value="LIPOYL"/>
    <property type="match status" value="3"/>
</dbReference>
<dbReference type="EC" id="2.3.1.61" evidence="6 13"/>
<dbReference type="GO" id="GO:0045252">
    <property type="term" value="C:oxoglutarate dehydrogenase complex"/>
    <property type="evidence" value="ECO:0007669"/>
    <property type="project" value="UniProtKB-UniRule"/>
</dbReference>
<dbReference type="AlphaFoldDB" id="A0A369TDH2"/>
<feature type="compositionally biased region" description="Gly residues" evidence="14">
    <location>
        <begin position="119"/>
        <end position="128"/>
    </location>
</feature>
<dbReference type="InterPro" id="IPR036625">
    <property type="entry name" value="E3-bd_dom_sf"/>
</dbReference>
<comment type="function">
    <text evidence="2 13">E2 component of the 2-oxoglutarate dehydrogenase (OGDH) complex which catalyzes the second step in the conversion of 2-oxoglutarate to succinyl-CoA and CO(2).</text>
</comment>
<feature type="region of interest" description="Disordered" evidence="14">
    <location>
        <begin position="220"/>
        <end position="239"/>
    </location>
</feature>
<gene>
    <name evidence="17" type="ORF">DRB17_08200</name>
</gene>
<dbReference type="NCBIfam" id="NF004309">
    <property type="entry name" value="PRK05704.1"/>
    <property type="match status" value="1"/>
</dbReference>
<dbReference type="NCBIfam" id="TIGR01347">
    <property type="entry name" value="sucB"/>
    <property type="match status" value="1"/>
</dbReference>
<dbReference type="Gene3D" id="2.40.50.100">
    <property type="match status" value="3"/>
</dbReference>
<name>A0A369TDH2_9PROT</name>
<evidence type="ECO:0000256" key="11">
    <source>
        <dbReference type="ARBA" id="ARBA00023315"/>
    </source>
</evidence>
<dbReference type="GO" id="GO:0005829">
    <property type="term" value="C:cytosol"/>
    <property type="evidence" value="ECO:0007669"/>
    <property type="project" value="TreeGrafter"/>
</dbReference>
<feature type="region of interest" description="Disordered" evidence="14">
    <location>
        <begin position="436"/>
        <end position="488"/>
    </location>
</feature>
<keyword evidence="18" id="KW-1185">Reference proteome</keyword>
<dbReference type="PANTHER" id="PTHR43416">
    <property type="entry name" value="DIHYDROLIPOYLLYSINE-RESIDUE SUCCINYLTRANSFERASE COMPONENT OF 2-OXOGLUTARATE DEHYDROGENASE COMPLEX, MITOCHONDRIAL-RELATED"/>
    <property type="match status" value="1"/>
</dbReference>
<evidence type="ECO:0000313" key="17">
    <source>
        <dbReference type="EMBL" id="RDD62207.1"/>
    </source>
</evidence>
<comment type="catalytic activity">
    <reaction evidence="12 13">
        <text>N(6)-[(R)-dihydrolipoyl]-L-lysyl-[protein] + succinyl-CoA = N(6)-[(R)-S(8)-succinyldihydrolipoyl]-L-lysyl-[protein] + CoA</text>
        <dbReference type="Rhea" id="RHEA:15213"/>
        <dbReference type="Rhea" id="RHEA-COMP:10475"/>
        <dbReference type="Rhea" id="RHEA-COMP:20092"/>
        <dbReference type="ChEBI" id="CHEBI:57287"/>
        <dbReference type="ChEBI" id="CHEBI:57292"/>
        <dbReference type="ChEBI" id="CHEBI:83100"/>
        <dbReference type="ChEBI" id="CHEBI:83120"/>
        <dbReference type="EC" id="2.3.1.61"/>
    </reaction>
</comment>
<dbReference type="EMBL" id="QPMH01000006">
    <property type="protein sequence ID" value="RDD62207.1"/>
    <property type="molecule type" value="Genomic_DNA"/>
</dbReference>
<feature type="compositionally biased region" description="Basic and acidic residues" evidence="14">
    <location>
        <begin position="89"/>
        <end position="109"/>
    </location>
</feature>
<dbReference type="Pfam" id="PF00198">
    <property type="entry name" value="2-oxoacid_dh"/>
    <property type="match status" value="1"/>
</dbReference>
<evidence type="ECO:0000256" key="12">
    <source>
        <dbReference type="ARBA" id="ARBA00052761"/>
    </source>
</evidence>
<organism evidence="17 18">
    <name type="scientific">Ferruginivarius sediminum</name>
    <dbReference type="NCBI Taxonomy" id="2661937"/>
    <lineage>
        <taxon>Bacteria</taxon>
        <taxon>Pseudomonadati</taxon>
        <taxon>Pseudomonadota</taxon>
        <taxon>Alphaproteobacteria</taxon>
        <taxon>Rhodospirillales</taxon>
        <taxon>Rhodospirillaceae</taxon>
        <taxon>Ferruginivarius</taxon>
    </lineage>
</organism>
<dbReference type="SUPFAM" id="SSF51230">
    <property type="entry name" value="Single hybrid motif"/>
    <property type="match status" value="3"/>
</dbReference>
<evidence type="ECO:0000256" key="2">
    <source>
        <dbReference type="ARBA" id="ARBA00004052"/>
    </source>
</evidence>
<dbReference type="Pfam" id="PF02817">
    <property type="entry name" value="E3_binding"/>
    <property type="match status" value="1"/>
</dbReference>
<dbReference type="UniPathway" id="UPA00868">
    <property type="reaction ID" value="UER00840"/>
</dbReference>
<dbReference type="Proteomes" id="UP000253941">
    <property type="component" value="Unassembled WGS sequence"/>
</dbReference>
<dbReference type="InterPro" id="IPR001078">
    <property type="entry name" value="2-oxoacid_DH_actylTfrase"/>
</dbReference>
<comment type="pathway">
    <text evidence="3 13">Amino-acid degradation; L-lysine degradation via saccharopine pathway; glutaryl-CoA from L-lysine: step 6/6.</text>
</comment>
<dbReference type="PANTHER" id="PTHR43416:SF5">
    <property type="entry name" value="DIHYDROLIPOYLLYSINE-RESIDUE SUCCINYLTRANSFERASE COMPONENT OF 2-OXOGLUTARATE DEHYDROGENASE COMPLEX, MITOCHONDRIAL"/>
    <property type="match status" value="1"/>
</dbReference>